<gene>
    <name evidence="4" type="ORF">PHSY_003187</name>
</gene>
<dbReference type="InterPro" id="IPR036420">
    <property type="entry name" value="BRCT_dom_sf"/>
</dbReference>
<feature type="compositionally biased region" description="Basic and acidic residues" evidence="2">
    <location>
        <begin position="696"/>
        <end position="705"/>
    </location>
</feature>
<feature type="compositionally biased region" description="Basic and acidic residues" evidence="2">
    <location>
        <begin position="1012"/>
        <end position="1023"/>
    </location>
</feature>
<feature type="region of interest" description="Disordered" evidence="2">
    <location>
        <begin position="671"/>
        <end position="705"/>
    </location>
</feature>
<evidence type="ECO:0000256" key="1">
    <source>
        <dbReference type="ARBA" id="ARBA00022737"/>
    </source>
</evidence>
<evidence type="ECO:0000259" key="3">
    <source>
        <dbReference type="PROSITE" id="PS50172"/>
    </source>
</evidence>
<dbReference type="OrthoDB" id="251770at2759"/>
<dbReference type="PANTHER" id="PTHR13561:SF20">
    <property type="entry name" value="DNA TOPOISOMERASE 2-BINDING PROTEIN 1"/>
    <property type="match status" value="1"/>
</dbReference>
<dbReference type="PROSITE" id="PS50172">
    <property type="entry name" value="BRCT"/>
    <property type="match status" value="5"/>
</dbReference>
<dbReference type="GeneID" id="24108477"/>
<feature type="compositionally biased region" description="Basic residues" evidence="2">
    <location>
        <begin position="1"/>
        <end position="11"/>
    </location>
</feature>
<evidence type="ECO:0000313" key="4">
    <source>
        <dbReference type="EMBL" id="GAC95611.1"/>
    </source>
</evidence>
<feature type="region of interest" description="Disordered" evidence="2">
    <location>
        <begin position="923"/>
        <end position="978"/>
    </location>
</feature>
<reference evidence="5" key="1">
    <citation type="journal article" date="2013" name="Genome Announc.">
        <title>Draft genome sequence of the basidiomycetous yeast-like fungus Pseudozyma hubeiensis SY62, which produces an abundant amount of the biosurfactant mannosylerythritol lipids.</title>
        <authorList>
            <person name="Konishi M."/>
            <person name="Hatada Y."/>
            <person name="Horiuchi J."/>
        </authorList>
    </citation>
    <scope>NUCLEOTIDE SEQUENCE [LARGE SCALE GENOMIC DNA]</scope>
    <source>
        <strain evidence="5">SY62</strain>
    </source>
</reference>
<feature type="compositionally biased region" description="Low complexity" evidence="2">
    <location>
        <begin position="834"/>
        <end position="846"/>
    </location>
</feature>
<dbReference type="HOGENOM" id="CLU_273116_0_0_1"/>
<dbReference type="GO" id="GO:0033314">
    <property type="term" value="P:mitotic DNA replication checkpoint signaling"/>
    <property type="evidence" value="ECO:0007669"/>
    <property type="project" value="TreeGrafter"/>
</dbReference>
<dbReference type="InterPro" id="IPR001357">
    <property type="entry name" value="BRCT_dom"/>
</dbReference>
<feature type="domain" description="BRCT" evidence="3">
    <location>
        <begin position="76"/>
        <end position="148"/>
    </location>
</feature>
<dbReference type="Pfam" id="PF12738">
    <property type="entry name" value="PTCB-BRCT"/>
    <property type="match status" value="1"/>
</dbReference>
<proteinExistence type="predicted"/>
<feature type="compositionally biased region" description="Basic residues" evidence="2">
    <location>
        <begin position="999"/>
        <end position="1011"/>
    </location>
</feature>
<feature type="compositionally biased region" description="Low complexity" evidence="2">
    <location>
        <begin position="404"/>
        <end position="424"/>
    </location>
</feature>
<feature type="region of interest" description="Disordered" evidence="2">
    <location>
        <begin position="382"/>
        <end position="429"/>
    </location>
</feature>
<feature type="region of interest" description="Disordered" evidence="2">
    <location>
        <begin position="823"/>
        <end position="847"/>
    </location>
</feature>
<dbReference type="CDD" id="cd00027">
    <property type="entry name" value="BRCT"/>
    <property type="match status" value="2"/>
</dbReference>
<feature type="compositionally biased region" description="Basic residues" evidence="2">
    <location>
        <begin position="1170"/>
        <end position="1180"/>
    </location>
</feature>
<dbReference type="AlphaFoldDB" id="R9P2Q1"/>
<dbReference type="SUPFAM" id="SSF52113">
    <property type="entry name" value="BRCT domain"/>
    <property type="match status" value="4"/>
</dbReference>
<dbReference type="CDD" id="cd17731">
    <property type="entry name" value="BRCT_TopBP1_rpt2_like"/>
    <property type="match status" value="1"/>
</dbReference>
<dbReference type="GO" id="GO:0007095">
    <property type="term" value="P:mitotic G2 DNA damage checkpoint signaling"/>
    <property type="evidence" value="ECO:0007669"/>
    <property type="project" value="TreeGrafter"/>
</dbReference>
<dbReference type="eggNOG" id="KOG1929">
    <property type="taxonomic scope" value="Eukaryota"/>
</dbReference>
<feature type="compositionally biased region" description="Acidic residues" evidence="2">
    <location>
        <begin position="942"/>
        <end position="952"/>
    </location>
</feature>
<feature type="region of interest" description="Disordered" evidence="2">
    <location>
        <begin position="1097"/>
        <end position="1180"/>
    </location>
</feature>
<dbReference type="PANTHER" id="PTHR13561">
    <property type="entry name" value="DNA REPLICATION REGULATOR DPB11-RELATED"/>
    <property type="match status" value="1"/>
</dbReference>
<feature type="region of interest" description="Disordered" evidence="2">
    <location>
        <begin position="330"/>
        <end position="363"/>
    </location>
</feature>
<dbReference type="Pfam" id="PF00533">
    <property type="entry name" value="BRCT"/>
    <property type="match status" value="1"/>
</dbReference>
<sequence length="1180" mass="128001">MNRLARAHRSTKIPNVKLRPAQRGLDDPASSSSSSTKRSRLQDELQDDLEDAAHFRRMRDDGHDHGAHLDADFIGTSARPLKGAIISITGLSEVKATLTQYARELGARVEGNLTEDVTHLIADRPGSEKYRFALQLGMHIISPNWILDVRQAWLAGDDVDAEQLEHQHRLPALSNTTVCFSALTGADRRNCVALAREMGATVSDELRFDGTITHLVSATADPNASSSVHHLLHFLDRSRHGRNGTREQAASRILVVRPEWLTDCQKAEGCLSEATYSIFAKMPDQNERDALVEKALFKIPSPFVRQEAPVALPFQSPFVASSRSKLALAEADPLRRGSHDDQDGDVQDDDDEQPITLGSRQKAAAAAEKSFDNILSQLRHNQTVSASANTESARASHTAPSDPCPSTSAQPSAPASAFASISTPHKPHRNSLLRISRASSFSPAPSASAITPLNMRKNTSSNITTLVTLPHSSQNSGTQDTRSSGGLACFHGKSFSIRLDDAHRKKVLEQVLRDNGATVVRLESSALPDYVVVDPKASAVSLKPLVEAGTVPVLHFWIEYCLHHEFLVEPNDYFAALPALVPLPLPEGHKLRLLMLGFDPNSPELYHAQKLVAQIGGRIVKQSKGESLTHVVCATQESFEGKRAQRARSCGVPVVGLEFIIKARQTGLLTPPPSSVAIEQSSSSLASSSSNSTSVSERHASRDDIVKAEPDLPLAGCTVSRTKAMASQSVLLERKVLQLGACWQTQADGSTTHLIHKGAGLPREAKELDSGAFLVHPTWLDKCIEQKIRVDEGLFPSSMDPSKSLLTILSSSDGSASGNFLSQASQSALQHRAGSQGPQPSQQTQSEVIAAAKPWHRSISADAARRSEVIHVDHVGGDRDARYARGQSEGIDPAPEGVEDGGVGLLLEDVDFDADVTLSGNVAHDGLGDQSLPAPSSQTLFEGEEAEEDDEVGEVRRAAEKTDQAEPKQFEALEKGQDQMASADKVIELLNRRTLASATRKKNRLPPRARKQRSDDEPKRSEDGTEGMLAPEKVLEAQARLDAQRAAEAAAQGYSLGMDKDIGLLQTTQIGQSFDASVRIVYDDPAAMRERTKLLKMLGQQQQPPVRSGTADDDENAAKTAGDHGDHTEDIEVDSFDRARIRGAEDTFGAGRRRKASWESRNSESPTKRPVVRRQPLARR</sequence>
<name>R9P2Q1_PSEHS</name>
<feature type="compositionally biased region" description="Basic and acidic residues" evidence="2">
    <location>
        <begin position="1121"/>
        <end position="1145"/>
    </location>
</feature>
<feature type="compositionally biased region" description="Polar residues" evidence="2">
    <location>
        <begin position="382"/>
        <end position="399"/>
    </location>
</feature>
<dbReference type="GO" id="GO:0006270">
    <property type="term" value="P:DNA replication initiation"/>
    <property type="evidence" value="ECO:0007669"/>
    <property type="project" value="TreeGrafter"/>
</dbReference>
<feature type="compositionally biased region" description="Acidic residues" evidence="2">
    <location>
        <begin position="342"/>
        <end position="353"/>
    </location>
</feature>
<feature type="region of interest" description="Disordered" evidence="2">
    <location>
        <begin position="1"/>
        <end position="45"/>
    </location>
</feature>
<dbReference type="RefSeq" id="XP_012189198.1">
    <property type="nucleotide sequence ID" value="XM_012333808.1"/>
</dbReference>
<feature type="compositionally biased region" description="Basic and acidic residues" evidence="2">
    <location>
        <begin position="953"/>
        <end position="977"/>
    </location>
</feature>
<dbReference type="Gene3D" id="3.40.50.10190">
    <property type="entry name" value="BRCT domain"/>
    <property type="match status" value="5"/>
</dbReference>
<keyword evidence="1" id="KW-0677">Repeat</keyword>
<evidence type="ECO:0000313" key="5">
    <source>
        <dbReference type="Proteomes" id="UP000014071"/>
    </source>
</evidence>
<dbReference type="SMART" id="SM00292">
    <property type="entry name" value="BRCT"/>
    <property type="match status" value="5"/>
</dbReference>
<feature type="region of interest" description="Disordered" evidence="2">
    <location>
        <begin position="997"/>
        <end position="1036"/>
    </location>
</feature>
<dbReference type="InterPro" id="IPR059215">
    <property type="entry name" value="BRCT2_TopBP1-like"/>
</dbReference>
<protein>
    <recommendedName>
        <fullName evidence="3">BRCT domain-containing protein</fullName>
    </recommendedName>
</protein>
<dbReference type="Proteomes" id="UP000014071">
    <property type="component" value="Unassembled WGS sequence"/>
</dbReference>
<dbReference type="STRING" id="1305764.R9P2Q1"/>
<feature type="domain" description="BRCT" evidence="3">
    <location>
        <begin position="591"/>
        <end position="662"/>
    </location>
</feature>
<feature type="domain" description="BRCT" evidence="3">
    <location>
        <begin position="168"/>
        <end position="278"/>
    </location>
</feature>
<accession>R9P2Q1</accession>
<feature type="domain" description="BRCT" evidence="3">
    <location>
        <begin position="732"/>
        <end position="797"/>
    </location>
</feature>
<dbReference type="EMBL" id="DF238795">
    <property type="protein sequence ID" value="GAC95611.1"/>
    <property type="molecule type" value="Genomic_DNA"/>
</dbReference>
<organism evidence="4 5">
    <name type="scientific">Pseudozyma hubeiensis (strain SY62)</name>
    <name type="common">Yeast</name>
    <dbReference type="NCBI Taxonomy" id="1305764"/>
    <lineage>
        <taxon>Eukaryota</taxon>
        <taxon>Fungi</taxon>
        <taxon>Dikarya</taxon>
        <taxon>Basidiomycota</taxon>
        <taxon>Ustilaginomycotina</taxon>
        <taxon>Ustilaginomycetes</taxon>
        <taxon>Ustilaginales</taxon>
        <taxon>Ustilaginaceae</taxon>
        <taxon>Pseudozyma</taxon>
    </lineage>
</organism>
<feature type="domain" description="BRCT" evidence="3">
    <location>
        <begin position="508"/>
        <end position="575"/>
    </location>
</feature>
<feature type="compositionally biased region" description="Basic and acidic residues" evidence="2">
    <location>
        <begin position="332"/>
        <end position="341"/>
    </location>
</feature>
<evidence type="ECO:0000256" key="2">
    <source>
        <dbReference type="SAM" id="MobiDB-lite"/>
    </source>
</evidence>
<feature type="compositionally biased region" description="Low complexity" evidence="2">
    <location>
        <begin position="675"/>
        <end position="695"/>
    </location>
</feature>
<keyword evidence="5" id="KW-1185">Reference proteome</keyword>